<dbReference type="SMART" id="SM00508">
    <property type="entry name" value="PostSET"/>
    <property type="match status" value="1"/>
</dbReference>
<feature type="compositionally biased region" description="Low complexity" evidence="11">
    <location>
        <begin position="439"/>
        <end position="453"/>
    </location>
</feature>
<reference evidence="16" key="1">
    <citation type="submission" date="2015-08" db="EMBL/GenBank/DDBJ databases">
        <authorList>
            <person name="Babu N.S."/>
            <person name="Beckwith C.J."/>
            <person name="Beseler K.G."/>
            <person name="Brison A."/>
            <person name="Carone J.V."/>
            <person name="Caskin T.P."/>
            <person name="Diamond M."/>
            <person name="Durham M.E."/>
            <person name="Foxe J.M."/>
            <person name="Go M."/>
            <person name="Henderson B.A."/>
            <person name="Jones I.B."/>
            <person name="McGettigan J.A."/>
            <person name="Micheletti S.J."/>
            <person name="Nasrallah M.E."/>
            <person name="Ortiz D."/>
            <person name="Piller C.R."/>
            <person name="Privatt S.R."/>
            <person name="Schneider S.L."/>
            <person name="Sharp S."/>
            <person name="Smith T.C."/>
            <person name="Stanton J.D."/>
            <person name="Ullery H.E."/>
            <person name="Wilson R.J."/>
            <person name="Serrano M.G."/>
            <person name="Buck G."/>
            <person name="Lee V."/>
            <person name="Wang Y."/>
            <person name="Carvalho R."/>
            <person name="Voegtly L."/>
            <person name="Shi R."/>
            <person name="Duckworth R."/>
            <person name="Johnson A."/>
            <person name="Loviza R."/>
            <person name="Walstead R."/>
            <person name="Shah Z."/>
            <person name="Kiflezghi M."/>
            <person name="Wade K."/>
            <person name="Ball S.L."/>
            <person name="Bradley K.W."/>
            <person name="Asai D.J."/>
            <person name="Bowman C.A."/>
            <person name="Russell D.A."/>
            <person name="Pope W.H."/>
            <person name="Jacobs-Sera D."/>
            <person name="Hendrix R.W."/>
            <person name="Hatfull G.F."/>
        </authorList>
    </citation>
    <scope>NUCLEOTIDE SEQUENCE</scope>
</reference>
<dbReference type="InterPro" id="IPR006560">
    <property type="entry name" value="AWS_dom"/>
</dbReference>
<evidence type="ECO:0000259" key="13">
    <source>
        <dbReference type="PROSITE" id="PS50868"/>
    </source>
</evidence>
<evidence type="ECO:0000313" key="16">
    <source>
        <dbReference type="EMBL" id="JAT68087.1"/>
    </source>
</evidence>
<dbReference type="SMART" id="SM00570">
    <property type="entry name" value="AWS"/>
    <property type="match status" value="1"/>
</dbReference>
<evidence type="ECO:0000256" key="2">
    <source>
        <dbReference type="ARBA" id="ARBA00004286"/>
    </source>
</evidence>
<dbReference type="Gene3D" id="3.30.40.100">
    <property type="match status" value="1"/>
</dbReference>
<dbReference type="GO" id="GO:0032259">
    <property type="term" value="P:methylation"/>
    <property type="evidence" value="ECO:0007669"/>
    <property type="project" value="UniProtKB-KW"/>
</dbReference>
<sequence>MAQELASQPTEAGDGRDPAPMKDSWVQCDRCEKWRRIPAAVAERLDEETPWYCELNTGKLNSCAMPQELSDAEIDENNTPADAQSALSPRATKAPLASHPPVWQLIAEKIYTHRPRRVQEEDDIMICQCKHIWPSDTTSIGCGEHCLNRMLNIECVAEYCPCGDRCTNQQFTKREYAALDVLRAGAKGFGLFTRDGVRAGQFIVEYVGEVLEEDEYQRRKEYYIASNQRHYYFMNIGNGEVIDACRRGGQGRFINHSCDPNCETQKWLVEGELSIGLFAIKDVPPGGELTFDYNFERYGDKPMACLCGSANCRGVIGGTQETAVLAPPVVVPEYEDDPEPIMVSGVKATPTLERLLDRIVGVGSHAGLTSGERSLLKQLAQQRGITLESSSEDEEEGEEVARQHREVQEPPSPPARPAPPAPSDKESDVSASSEARVDGASSLAANAAAGVAGIPPSGARRAPRAARTAEVVAESPTGGPSRRDAARAEAATASWAGRAASAAASSAPSARPGPRRAPSAAALAAAAGSA</sequence>
<dbReference type="InterPro" id="IPR011124">
    <property type="entry name" value="Znf_CW"/>
</dbReference>
<evidence type="ECO:0000256" key="5">
    <source>
        <dbReference type="ARBA" id="ARBA00022679"/>
    </source>
</evidence>
<proteinExistence type="predicted"/>
<accession>A0A1D1ZMP1</accession>
<feature type="compositionally biased region" description="Basic and acidic residues" evidence="11">
    <location>
        <begin position="399"/>
        <end position="408"/>
    </location>
</feature>
<evidence type="ECO:0000259" key="15">
    <source>
        <dbReference type="PROSITE" id="PS51215"/>
    </source>
</evidence>
<evidence type="ECO:0000256" key="4">
    <source>
        <dbReference type="ARBA" id="ARBA00022603"/>
    </source>
</evidence>
<dbReference type="CDD" id="cd19172">
    <property type="entry name" value="SET_SETD2"/>
    <property type="match status" value="1"/>
</dbReference>
<feature type="compositionally biased region" description="Low complexity" evidence="11">
    <location>
        <begin position="465"/>
        <end position="474"/>
    </location>
</feature>
<dbReference type="SUPFAM" id="SSF82199">
    <property type="entry name" value="SET domain"/>
    <property type="match status" value="1"/>
</dbReference>
<dbReference type="AlphaFoldDB" id="A0A1D1ZMP1"/>
<dbReference type="EMBL" id="GDKF01010535">
    <property type="protein sequence ID" value="JAT68087.1"/>
    <property type="molecule type" value="Transcribed_RNA"/>
</dbReference>
<dbReference type="GO" id="GO:0005634">
    <property type="term" value="C:nucleus"/>
    <property type="evidence" value="ECO:0007669"/>
    <property type="project" value="UniProtKB-SubCell"/>
</dbReference>
<evidence type="ECO:0000256" key="10">
    <source>
        <dbReference type="ARBA" id="ARBA00023242"/>
    </source>
</evidence>
<feature type="domain" description="SET" evidence="12">
    <location>
        <begin position="177"/>
        <end position="294"/>
    </location>
</feature>
<keyword evidence="5" id="KW-0808">Transferase</keyword>
<dbReference type="PROSITE" id="PS51215">
    <property type="entry name" value="AWS"/>
    <property type="match status" value="1"/>
</dbReference>
<dbReference type="Gene3D" id="2.170.270.10">
    <property type="entry name" value="SET domain"/>
    <property type="match status" value="1"/>
</dbReference>
<feature type="non-terminal residue" evidence="16">
    <location>
        <position position="530"/>
    </location>
</feature>
<dbReference type="InterPro" id="IPR044437">
    <property type="entry name" value="SETD2/Set2_SET"/>
</dbReference>
<dbReference type="PROSITE" id="PS50280">
    <property type="entry name" value="SET"/>
    <property type="match status" value="1"/>
</dbReference>
<feature type="region of interest" description="Disordered" evidence="11">
    <location>
        <begin position="384"/>
        <end position="530"/>
    </location>
</feature>
<gene>
    <name evidence="16" type="ORF">g.65835</name>
</gene>
<evidence type="ECO:0000256" key="7">
    <source>
        <dbReference type="ARBA" id="ARBA00022723"/>
    </source>
</evidence>
<dbReference type="SMART" id="SM00317">
    <property type="entry name" value="SET"/>
    <property type="match status" value="1"/>
</dbReference>
<evidence type="ECO:0000259" key="12">
    <source>
        <dbReference type="PROSITE" id="PS50280"/>
    </source>
</evidence>
<keyword evidence="4" id="KW-0489">Methyltransferase</keyword>
<dbReference type="PANTHER" id="PTHR22884">
    <property type="entry name" value="SET DOMAIN PROTEINS"/>
    <property type="match status" value="1"/>
</dbReference>
<evidence type="ECO:0008006" key="17">
    <source>
        <dbReference type="Google" id="ProtNLM"/>
    </source>
</evidence>
<evidence type="ECO:0000256" key="9">
    <source>
        <dbReference type="ARBA" id="ARBA00022833"/>
    </source>
</evidence>
<feature type="domain" description="AWS" evidence="15">
    <location>
        <begin position="122"/>
        <end position="175"/>
    </location>
</feature>
<protein>
    <recommendedName>
        <fullName evidence="17">Histone-lysine N-methyltransferase ASHH2</fullName>
    </recommendedName>
</protein>
<dbReference type="InterPro" id="IPR001214">
    <property type="entry name" value="SET_dom"/>
</dbReference>
<dbReference type="Pfam" id="PF17907">
    <property type="entry name" value="AWS"/>
    <property type="match status" value="1"/>
</dbReference>
<evidence type="ECO:0000256" key="3">
    <source>
        <dbReference type="ARBA" id="ARBA00022454"/>
    </source>
</evidence>
<dbReference type="Pfam" id="PF00856">
    <property type="entry name" value="SET"/>
    <property type="match status" value="1"/>
</dbReference>
<feature type="compositionally biased region" description="Polar residues" evidence="11">
    <location>
        <begin position="1"/>
        <end position="10"/>
    </location>
</feature>
<keyword evidence="7" id="KW-0479">Metal-binding</keyword>
<keyword evidence="3" id="KW-0158">Chromosome</keyword>
<comment type="subcellular location">
    <subcellularLocation>
        <location evidence="2">Chromosome</location>
    </subcellularLocation>
    <subcellularLocation>
        <location evidence="1">Nucleus</location>
    </subcellularLocation>
</comment>
<feature type="domain" description="CW-type" evidence="14">
    <location>
        <begin position="19"/>
        <end position="71"/>
    </location>
</feature>
<evidence type="ECO:0000256" key="1">
    <source>
        <dbReference type="ARBA" id="ARBA00004123"/>
    </source>
</evidence>
<dbReference type="InterPro" id="IPR050777">
    <property type="entry name" value="SET2_Histone-Lys_MeTrsfase"/>
</dbReference>
<dbReference type="InterPro" id="IPR046341">
    <property type="entry name" value="SET_dom_sf"/>
</dbReference>
<dbReference type="GO" id="GO:0008270">
    <property type="term" value="F:zinc ion binding"/>
    <property type="evidence" value="ECO:0007669"/>
    <property type="project" value="UniProtKB-KW"/>
</dbReference>
<dbReference type="GO" id="GO:0005694">
    <property type="term" value="C:chromosome"/>
    <property type="evidence" value="ECO:0007669"/>
    <property type="project" value="UniProtKB-SubCell"/>
</dbReference>
<evidence type="ECO:0000256" key="11">
    <source>
        <dbReference type="SAM" id="MobiDB-lite"/>
    </source>
</evidence>
<dbReference type="PROSITE" id="PS50868">
    <property type="entry name" value="POST_SET"/>
    <property type="match status" value="1"/>
</dbReference>
<dbReference type="PROSITE" id="PS51050">
    <property type="entry name" value="ZF_CW"/>
    <property type="match status" value="1"/>
</dbReference>
<keyword evidence="10" id="KW-0539">Nucleus</keyword>
<dbReference type="GO" id="GO:0046975">
    <property type="term" value="F:histone H3K36 methyltransferase activity"/>
    <property type="evidence" value="ECO:0007669"/>
    <property type="project" value="InterPro"/>
</dbReference>
<organism evidence="16">
    <name type="scientific">Auxenochlorella protothecoides</name>
    <name type="common">Green microalga</name>
    <name type="synonym">Chlorella protothecoides</name>
    <dbReference type="NCBI Taxonomy" id="3075"/>
    <lineage>
        <taxon>Eukaryota</taxon>
        <taxon>Viridiplantae</taxon>
        <taxon>Chlorophyta</taxon>
        <taxon>core chlorophytes</taxon>
        <taxon>Trebouxiophyceae</taxon>
        <taxon>Chlorellales</taxon>
        <taxon>Chlorellaceae</taxon>
        <taxon>Auxenochlorella</taxon>
    </lineage>
</organism>
<keyword evidence="8" id="KW-0863">Zinc-finger</keyword>
<feature type="compositionally biased region" description="Pro residues" evidence="11">
    <location>
        <begin position="410"/>
        <end position="422"/>
    </location>
</feature>
<dbReference type="Pfam" id="PF07496">
    <property type="entry name" value="zf-CW"/>
    <property type="match status" value="1"/>
</dbReference>
<feature type="region of interest" description="Disordered" evidence="11">
    <location>
        <begin position="1"/>
        <end position="23"/>
    </location>
</feature>
<name>A0A1D1ZMP1_AUXPR</name>
<feature type="domain" description="Post-SET" evidence="13">
    <location>
        <begin position="301"/>
        <end position="317"/>
    </location>
</feature>
<evidence type="ECO:0000256" key="6">
    <source>
        <dbReference type="ARBA" id="ARBA00022691"/>
    </source>
</evidence>
<feature type="compositionally biased region" description="Low complexity" evidence="11">
    <location>
        <begin position="488"/>
        <end position="530"/>
    </location>
</feature>
<evidence type="ECO:0000256" key="8">
    <source>
        <dbReference type="ARBA" id="ARBA00022771"/>
    </source>
</evidence>
<dbReference type="InterPro" id="IPR003616">
    <property type="entry name" value="Post-SET_dom"/>
</dbReference>
<keyword evidence="6" id="KW-0949">S-adenosyl-L-methionine</keyword>
<evidence type="ECO:0000259" key="14">
    <source>
        <dbReference type="PROSITE" id="PS51050"/>
    </source>
</evidence>
<keyword evidence="9" id="KW-0862">Zinc</keyword>